<keyword evidence="6" id="KW-0631">Potassium channel</keyword>
<evidence type="ECO:0000256" key="10">
    <source>
        <dbReference type="ARBA" id="ARBA00023136"/>
    </source>
</evidence>
<keyword evidence="4" id="KW-0633">Potassium transport</keyword>
<evidence type="ECO:0000256" key="3">
    <source>
        <dbReference type="ARBA" id="ARBA00022448"/>
    </source>
</evidence>
<gene>
    <name evidence="14" type="ordered locus">Mesop_0660</name>
</gene>
<evidence type="ECO:0008006" key="16">
    <source>
        <dbReference type="Google" id="ProtNLM"/>
    </source>
</evidence>
<organism evidence="14 15">
    <name type="scientific">Mesorhizobium opportunistum (strain LMG 24607 / HAMBI 3007 / WSM2075)</name>
    <dbReference type="NCBI Taxonomy" id="536019"/>
    <lineage>
        <taxon>Bacteria</taxon>
        <taxon>Pseudomonadati</taxon>
        <taxon>Pseudomonadota</taxon>
        <taxon>Alphaproteobacteria</taxon>
        <taxon>Hyphomicrobiales</taxon>
        <taxon>Phyllobacteriaceae</taxon>
        <taxon>Mesorhizobium</taxon>
    </lineage>
</organism>
<keyword evidence="10 13" id="KW-0472">Membrane</keyword>
<evidence type="ECO:0000256" key="12">
    <source>
        <dbReference type="ARBA" id="ARBA00034430"/>
    </source>
</evidence>
<keyword evidence="8 13" id="KW-1133">Transmembrane helix</keyword>
<evidence type="ECO:0000256" key="11">
    <source>
        <dbReference type="ARBA" id="ARBA00023303"/>
    </source>
</evidence>
<keyword evidence="3" id="KW-0813">Transport</keyword>
<sequence>MDIAIDGTTICLTNCDEDGPVLPSTGLDRLSAFSDGVFAVLITVLVLDLRPPELPTFKALLELWPTWLSYSVSYLFIAIVWANHHHLLRHAREATASLMWYNFAHLFSVSLLPLATAWMAVSELAPQPVAFYAAVFFLVNLTYILLIRELIDPMPENAVPLAVRKRMRIRSLATLCLFALAGLVALKYPVAGLAICCCCLAVYLRPEAPGAGKSSGKG</sequence>
<dbReference type="GO" id="GO:0015252">
    <property type="term" value="F:proton channel activity"/>
    <property type="evidence" value="ECO:0007669"/>
    <property type="project" value="InterPro"/>
</dbReference>
<feature type="transmembrane region" description="Helical" evidence="13">
    <location>
        <begin position="30"/>
        <end position="47"/>
    </location>
</feature>
<dbReference type="RefSeq" id="WP_013891897.1">
    <property type="nucleotide sequence ID" value="NC_015675.1"/>
</dbReference>
<evidence type="ECO:0000256" key="6">
    <source>
        <dbReference type="ARBA" id="ARBA00022826"/>
    </source>
</evidence>
<evidence type="ECO:0000256" key="7">
    <source>
        <dbReference type="ARBA" id="ARBA00022958"/>
    </source>
</evidence>
<dbReference type="HOGENOM" id="CLU_090238_1_0_5"/>
<evidence type="ECO:0000256" key="2">
    <source>
        <dbReference type="ARBA" id="ARBA00006920"/>
    </source>
</evidence>
<evidence type="ECO:0000256" key="8">
    <source>
        <dbReference type="ARBA" id="ARBA00022989"/>
    </source>
</evidence>
<feature type="transmembrane region" description="Helical" evidence="13">
    <location>
        <begin position="67"/>
        <end position="88"/>
    </location>
</feature>
<feature type="transmembrane region" description="Helical" evidence="13">
    <location>
        <begin position="172"/>
        <end position="204"/>
    </location>
</feature>
<evidence type="ECO:0000256" key="13">
    <source>
        <dbReference type="SAM" id="Phobius"/>
    </source>
</evidence>
<dbReference type="KEGG" id="mop:Mesop_0660"/>
<comment type="subcellular location">
    <subcellularLocation>
        <location evidence="1">Membrane</location>
        <topology evidence="1">Multi-pass membrane protein</topology>
    </subcellularLocation>
</comment>
<keyword evidence="7" id="KW-0630">Potassium</keyword>
<dbReference type="InterPro" id="IPR010617">
    <property type="entry name" value="TMEM175-like"/>
</dbReference>
<dbReference type="Pfam" id="PF06736">
    <property type="entry name" value="TMEM175"/>
    <property type="match status" value="1"/>
</dbReference>
<reference evidence="14 15" key="1">
    <citation type="submission" date="2010-10" db="EMBL/GenBank/DDBJ databases">
        <title>Complete sequence of Mesorhizobium opportunistum WSM2075.</title>
        <authorList>
            <consortium name="US DOE Joint Genome Institute"/>
            <person name="Lucas S."/>
            <person name="Copeland A."/>
            <person name="Lapidus A."/>
            <person name="Cheng J.-F."/>
            <person name="Bruce D."/>
            <person name="Goodwin L."/>
            <person name="Pitluck S."/>
            <person name="Chertkov O."/>
            <person name="Misra M."/>
            <person name="Detter J.C."/>
            <person name="Han C."/>
            <person name="Tapia R."/>
            <person name="Land M."/>
            <person name="Hauser L."/>
            <person name="Kyrpides N."/>
            <person name="Ovchinnikova G."/>
            <person name="Mavrommatis K.M."/>
            <person name="Tiwari R.P."/>
            <person name="Howieson J.G."/>
            <person name="O'Hara G.W."/>
            <person name="Nandasena K.G."/>
            <person name="Woyke T."/>
        </authorList>
    </citation>
    <scope>NUCLEOTIDE SEQUENCE [LARGE SCALE GENOMIC DNA]</scope>
    <source>
        <strain evidence="15">LMG 24607 / HAMBI 3007 / WSM2075</strain>
    </source>
</reference>
<dbReference type="GO" id="GO:0016020">
    <property type="term" value="C:membrane"/>
    <property type="evidence" value="ECO:0007669"/>
    <property type="project" value="UniProtKB-SubCell"/>
</dbReference>
<keyword evidence="11" id="KW-0407">Ion channel</keyword>
<dbReference type="Proteomes" id="UP000001623">
    <property type="component" value="Chromosome"/>
</dbReference>
<comment type="catalytic activity">
    <reaction evidence="12">
        <text>K(+)(in) = K(+)(out)</text>
        <dbReference type="Rhea" id="RHEA:29463"/>
        <dbReference type="ChEBI" id="CHEBI:29103"/>
    </reaction>
</comment>
<protein>
    <recommendedName>
        <fullName evidence="16">DUF1211 domain-containing protein</fullName>
    </recommendedName>
</protein>
<comment type="similarity">
    <text evidence="2">Belongs to the TMEM175 family.</text>
</comment>
<dbReference type="eggNOG" id="COG3548">
    <property type="taxonomic scope" value="Bacteria"/>
</dbReference>
<keyword evidence="9" id="KW-0406">Ion transport</keyword>
<dbReference type="AlphaFoldDB" id="F7Y6H2"/>
<feature type="transmembrane region" description="Helical" evidence="13">
    <location>
        <begin position="131"/>
        <end position="151"/>
    </location>
</feature>
<evidence type="ECO:0000256" key="4">
    <source>
        <dbReference type="ARBA" id="ARBA00022538"/>
    </source>
</evidence>
<keyword evidence="5 13" id="KW-0812">Transmembrane</keyword>
<proteinExistence type="inferred from homology"/>
<evidence type="ECO:0000313" key="15">
    <source>
        <dbReference type="Proteomes" id="UP000001623"/>
    </source>
</evidence>
<evidence type="ECO:0000313" key="14">
    <source>
        <dbReference type="EMBL" id="AEH85154.1"/>
    </source>
</evidence>
<dbReference type="EMBL" id="CP002279">
    <property type="protein sequence ID" value="AEH85154.1"/>
    <property type="molecule type" value="Genomic_DNA"/>
</dbReference>
<evidence type="ECO:0000256" key="9">
    <source>
        <dbReference type="ARBA" id="ARBA00023065"/>
    </source>
</evidence>
<name>F7Y6H2_MESOW</name>
<accession>F7Y6H2</accession>
<evidence type="ECO:0000256" key="1">
    <source>
        <dbReference type="ARBA" id="ARBA00004141"/>
    </source>
</evidence>
<dbReference type="GO" id="GO:0005267">
    <property type="term" value="F:potassium channel activity"/>
    <property type="evidence" value="ECO:0007669"/>
    <property type="project" value="UniProtKB-KW"/>
</dbReference>
<feature type="transmembrane region" description="Helical" evidence="13">
    <location>
        <begin position="100"/>
        <end position="119"/>
    </location>
</feature>
<dbReference type="STRING" id="536019.Mesop_0660"/>
<evidence type="ECO:0000256" key="5">
    <source>
        <dbReference type="ARBA" id="ARBA00022692"/>
    </source>
</evidence>